<evidence type="ECO:0000313" key="13">
    <source>
        <dbReference type="EMBL" id="OJG15692.1"/>
    </source>
</evidence>
<comment type="caution">
    <text evidence="13">The sequence shown here is derived from an EMBL/GenBank/DDBJ whole genome shotgun (WGS) entry which is preliminary data.</text>
</comment>
<dbReference type="GO" id="GO:0046168">
    <property type="term" value="P:glycerol-3-phosphate catabolic process"/>
    <property type="evidence" value="ECO:0007669"/>
    <property type="project" value="TreeGrafter"/>
</dbReference>
<dbReference type="STRING" id="317010.RU96_GL001997"/>
<evidence type="ECO:0000259" key="12">
    <source>
        <dbReference type="Pfam" id="PF16901"/>
    </source>
</evidence>
<dbReference type="Gene3D" id="3.50.50.60">
    <property type="entry name" value="FAD/NAD(P)-binding domain"/>
    <property type="match status" value="1"/>
</dbReference>
<keyword evidence="5" id="KW-0285">Flavoprotein</keyword>
<organism evidence="13 14">
    <name type="scientific">Enterococcus canintestini</name>
    <dbReference type="NCBI Taxonomy" id="317010"/>
    <lineage>
        <taxon>Bacteria</taxon>
        <taxon>Bacillati</taxon>
        <taxon>Bacillota</taxon>
        <taxon>Bacilli</taxon>
        <taxon>Lactobacillales</taxon>
        <taxon>Enterococcaceae</taxon>
        <taxon>Enterococcus</taxon>
    </lineage>
</organism>
<dbReference type="Gene3D" id="1.10.8.870">
    <property type="entry name" value="Alpha-glycerophosphate oxidase, cap domain"/>
    <property type="match status" value="1"/>
</dbReference>
<evidence type="ECO:0000259" key="11">
    <source>
        <dbReference type="Pfam" id="PF01266"/>
    </source>
</evidence>
<comment type="cofactor">
    <cofactor evidence="1">
        <name>FAD</name>
        <dbReference type="ChEBI" id="CHEBI:57692"/>
    </cofactor>
</comment>
<dbReference type="InterPro" id="IPR038299">
    <property type="entry name" value="DAO_C_sf"/>
</dbReference>
<feature type="domain" description="Alpha-glycerophosphate oxidase C-terminal" evidence="12">
    <location>
        <begin position="468"/>
        <end position="590"/>
    </location>
</feature>
<comment type="catalytic activity">
    <reaction evidence="10">
        <text>sn-glycerol 3-phosphate + O2 = dihydroxyacetone phosphate + H2O2</text>
        <dbReference type="Rhea" id="RHEA:18369"/>
        <dbReference type="ChEBI" id="CHEBI:15379"/>
        <dbReference type="ChEBI" id="CHEBI:16240"/>
        <dbReference type="ChEBI" id="CHEBI:57597"/>
        <dbReference type="ChEBI" id="CHEBI:57642"/>
        <dbReference type="EC" id="1.1.3.21"/>
    </reaction>
</comment>
<dbReference type="InterPro" id="IPR000447">
    <property type="entry name" value="G3P_DH_FAD-dep"/>
</dbReference>
<evidence type="ECO:0000256" key="2">
    <source>
        <dbReference type="ARBA" id="ARBA00007330"/>
    </source>
</evidence>
<name>A0A1L8R7G7_9ENTE</name>
<dbReference type="InterPro" id="IPR031656">
    <property type="entry name" value="DAO_C"/>
</dbReference>
<dbReference type="NCBIfam" id="NF033461">
    <property type="entry name" value="glycerol3P_ox_1"/>
    <property type="match status" value="1"/>
</dbReference>
<evidence type="ECO:0000256" key="1">
    <source>
        <dbReference type="ARBA" id="ARBA00001974"/>
    </source>
</evidence>
<dbReference type="Proteomes" id="UP000182835">
    <property type="component" value="Unassembled WGS sequence"/>
</dbReference>
<keyword evidence="6" id="KW-0319">Glycerol metabolism</keyword>
<dbReference type="SUPFAM" id="SSF51905">
    <property type="entry name" value="FAD/NAD(P)-binding domain"/>
    <property type="match status" value="1"/>
</dbReference>
<dbReference type="GO" id="GO:0004368">
    <property type="term" value="F:glycerol-3-phosphate dehydrogenase (quinone) activity"/>
    <property type="evidence" value="ECO:0007669"/>
    <property type="project" value="InterPro"/>
</dbReference>
<evidence type="ECO:0000256" key="4">
    <source>
        <dbReference type="ARBA" id="ARBA00021658"/>
    </source>
</evidence>
<dbReference type="Pfam" id="PF16901">
    <property type="entry name" value="DAO_C"/>
    <property type="match status" value="1"/>
</dbReference>
<protein>
    <recommendedName>
        <fullName evidence="4">Alpha-glycerophosphate oxidase</fullName>
        <ecNumber evidence="3">1.1.3.21</ecNumber>
    </recommendedName>
    <alternativeName>
        <fullName evidence="9">Glycerol-3-phosphate oxidase</fullName>
    </alternativeName>
</protein>
<dbReference type="GO" id="GO:0006071">
    <property type="term" value="P:glycerol metabolic process"/>
    <property type="evidence" value="ECO:0007669"/>
    <property type="project" value="UniProtKB-KW"/>
</dbReference>
<evidence type="ECO:0000256" key="5">
    <source>
        <dbReference type="ARBA" id="ARBA00022630"/>
    </source>
</evidence>
<dbReference type="PANTHER" id="PTHR11985:SF35">
    <property type="entry name" value="ANAEROBIC GLYCEROL-3-PHOSPHATE DEHYDROGENASE SUBUNIT A"/>
    <property type="match status" value="1"/>
</dbReference>
<dbReference type="GO" id="GO:0004369">
    <property type="term" value="F:glycerol-3-phosphate oxidase activity"/>
    <property type="evidence" value="ECO:0007669"/>
    <property type="project" value="UniProtKB-EC"/>
</dbReference>
<gene>
    <name evidence="13" type="ORF">RU96_GL001997</name>
</gene>
<keyword evidence="8" id="KW-0560">Oxidoreductase</keyword>
<evidence type="ECO:0000256" key="9">
    <source>
        <dbReference type="ARBA" id="ARBA00032349"/>
    </source>
</evidence>
<dbReference type="Pfam" id="PF01266">
    <property type="entry name" value="DAO"/>
    <property type="match status" value="1"/>
</dbReference>
<sequence length="615" mass="68049">MKKMAFSKTTRTKSIAALKNEEMDLLIIGGGITGAGVAIQAAAAGMKTGLIEMQDFAEGTSSRSTKLVHGGIRYLKNFDVEVVADTVTERAVVQNIAPHIPKPDPMLLPIYNDEGPTTFSMFSVKVAMDIYDQLAHVKGTKYENYTLTPEEVLKREPFIKKEGLQGAGVYLDFRNNDARLVIENIKQAAADGGHMVSKMKAVGFIYKDDQIVGVKARDLLTDETIEIKAKLVINTSGPWVDKVRNMNFTKPVVPKMRPTKGVHLVVDAKKLPVPQPTYFDTALNDGRMVFAIPRENKTYFGTTDTDYKGDYVDPKVTKEDVDYLLTVINHRYPEAKITIDDIESSWAGLRPLLIGNAGSDYNGGDNGNISTKSFHQAVDVVTAYKNGQATRDEVEDVLNNLESSRAEKRLSPSAVSRGSSLEQEQDGMITLSGGKITDYRKMAAGAMTMIRQLLKENYDLTFKEIDSKNYSVSGGDFDPTKLEETVAEYAKIGVAAGLTEAEATYIADFYGTNASKIFQYAKEMTAYPGMTLAESARLRYGLEEEMVLTPVDYLLRRTNHILFERDSLDALRQPVLLAMARYFNWDEAKKEEMAAQLDDAINESDLVALKTGGKN</sequence>
<dbReference type="InterPro" id="IPR036188">
    <property type="entry name" value="FAD/NAD-bd_sf"/>
</dbReference>
<dbReference type="SUPFAM" id="SSF54373">
    <property type="entry name" value="FAD-linked reductases, C-terminal domain"/>
    <property type="match status" value="1"/>
</dbReference>
<dbReference type="EC" id="1.1.3.21" evidence="3"/>
<evidence type="ECO:0000256" key="7">
    <source>
        <dbReference type="ARBA" id="ARBA00022827"/>
    </source>
</evidence>
<dbReference type="AlphaFoldDB" id="A0A1L8R7G7"/>
<accession>A0A1L8R7G7</accession>
<dbReference type="EMBL" id="JXKG01000005">
    <property type="protein sequence ID" value="OJG15692.1"/>
    <property type="molecule type" value="Genomic_DNA"/>
</dbReference>
<dbReference type="PRINTS" id="PR01001">
    <property type="entry name" value="FADG3PDH"/>
</dbReference>
<evidence type="ECO:0000313" key="14">
    <source>
        <dbReference type="Proteomes" id="UP000182835"/>
    </source>
</evidence>
<feature type="domain" description="FAD dependent oxidoreductase" evidence="11">
    <location>
        <begin position="24"/>
        <end position="352"/>
    </location>
</feature>
<reference evidence="13 14" key="1">
    <citation type="submission" date="2014-12" db="EMBL/GenBank/DDBJ databases">
        <title>Draft genome sequences of 29 type strains of Enterococci.</title>
        <authorList>
            <person name="Zhong Z."/>
            <person name="Sun Z."/>
            <person name="Liu W."/>
            <person name="Zhang W."/>
            <person name="Zhang H."/>
        </authorList>
    </citation>
    <scope>NUCLEOTIDE SEQUENCE [LARGE SCALE GENOMIC DNA]</scope>
    <source>
        <strain evidence="13 14">DSM 21207</strain>
    </source>
</reference>
<evidence type="ECO:0000256" key="10">
    <source>
        <dbReference type="ARBA" id="ARBA00049503"/>
    </source>
</evidence>
<comment type="similarity">
    <text evidence="2">Belongs to the FAD-dependent glycerol-3-phosphate dehydrogenase family.</text>
</comment>
<evidence type="ECO:0000256" key="3">
    <source>
        <dbReference type="ARBA" id="ARBA00013104"/>
    </source>
</evidence>
<dbReference type="InterPro" id="IPR006076">
    <property type="entry name" value="FAD-dep_OxRdtase"/>
</dbReference>
<dbReference type="Gene3D" id="3.30.9.10">
    <property type="entry name" value="D-Amino Acid Oxidase, subunit A, domain 2"/>
    <property type="match status" value="1"/>
</dbReference>
<evidence type="ECO:0000256" key="6">
    <source>
        <dbReference type="ARBA" id="ARBA00022798"/>
    </source>
</evidence>
<proteinExistence type="inferred from homology"/>
<dbReference type="PANTHER" id="PTHR11985">
    <property type="entry name" value="GLYCEROL-3-PHOSPHATE DEHYDROGENASE"/>
    <property type="match status" value="1"/>
</dbReference>
<evidence type="ECO:0000256" key="8">
    <source>
        <dbReference type="ARBA" id="ARBA00023002"/>
    </source>
</evidence>
<keyword evidence="7" id="KW-0274">FAD</keyword>
<dbReference type="PROSITE" id="PS00977">
    <property type="entry name" value="FAD_G3PDH_1"/>
    <property type="match status" value="1"/>
</dbReference>